<evidence type="ECO:0000259" key="1">
    <source>
        <dbReference type="PROSITE" id="PS50930"/>
    </source>
</evidence>
<feature type="domain" description="HTH LytTR-type" evidence="1">
    <location>
        <begin position="171"/>
        <end position="265"/>
    </location>
</feature>
<dbReference type="SMART" id="SM00850">
    <property type="entry name" value="LytTR"/>
    <property type="match status" value="1"/>
</dbReference>
<dbReference type="Gene3D" id="2.40.50.1020">
    <property type="entry name" value="LytTr DNA-binding domain"/>
    <property type="match status" value="1"/>
</dbReference>
<keyword evidence="3" id="KW-1185">Reference proteome</keyword>
<comment type="caution">
    <text evidence="2">The sequence shown here is derived from an EMBL/GenBank/DDBJ whole genome shotgun (WGS) entry which is preliminary data.</text>
</comment>
<dbReference type="EMBL" id="JACRSX010000002">
    <property type="protein sequence ID" value="MBC8561598.1"/>
    <property type="molecule type" value="Genomic_DNA"/>
</dbReference>
<dbReference type="PROSITE" id="PS50930">
    <property type="entry name" value="HTH_LYTTR"/>
    <property type="match status" value="1"/>
</dbReference>
<dbReference type="InterPro" id="IPR007492">
    <property type="entry name" value="LytTR_DNA-bd_dom"/>
</dbReference>
<evidence type="ECO:0000313" key="2">
    <source>
        <dbReference type="EMBL" id="MBC8561598.1"/>
    </source>
</evidence>
<proteinExistence type="predicted"/>
<dbReference type="Pfam" id="PF04397">
    <property type="entry name" value="LytTR"/>
    <property type="match status" value="1"/>
</dbReference>
<name>A0ABR7MZ15_9FIRM</name>
<dbReference type="InterPro" id="IPR046947">
    <property type="entry name" value="LytR-like"/>
</dbReference>
<sequence length="267" mass="31286">MNTSEIVAKSVSILRSYYQNDIQPFIDAMHPDIYWYGPCEGQIIHTKEALEKAFMQEQNGLTFELYDLKSELLWKDKDSCEVVLTFLVDTYYPDQKVIRCDQRVLLSWRQVWRKDAEGRRYQVPMVRTCFIANAIPMDLRDTIYPVHFTETPLAEKFSVNPSIKHVTFKGKDSSLLYLAENEIVFVRSIGHYTQIHCIHDNFESSEGITAIHNKYPELFVRVHKSYLLNPWLVKSMKRFEAVMVDGSRVPISTRKYIEIKKSISDEV</sequence>
<protein>
    <submittedName>
        <fullName evidence="2">LytTR family transcriptional regulator</fullName>
    </submittedName>
</protein>
<dbReference type="RefSeq" id="WP_249297263.1">
    <property type="nucleotide sequence ID" value="NZ_JACRSX010000002.1"/>
</dbReference>
<dbReference type="PANTHER" id="PTHR37299">
    <property type="entry name" value="TRANSCRIPTIONAL REGULATOR-RELATED"/>
    <property type="match status" value="1"/>
</dbReference>
<gene>
    <name evidence="2" type="ORF">H8704_02965</name>
</gene>
<dbReference type="PANTHER" id="PTHR37299:SF1">
    <property type="entry name" value="STAGE 0 SPORULATION PROTEIN A HOMOLOG"/>
    <property type="match status" value="1"/>
</dbReference>
<accession>A0ABR7MZ15</accession>
<organism evidence="2 3">
    <name type="scientific">Jutongia huaianensis</name>
    <dbReference type="NCBI Taxonomy" id="2763668"/>
    <lineage>
        <taxon>Bacteria</taxon>
        <taxon>Bacillati</taxon>
        <taxon>Bacillota</taxon>
        <taxon>Clostridia</taxon>
        <taxon>Lachnospirales</taxon>
        <taxon>Lachnospiraceae</taxon>
        <taxon>Jutongia</taxon>
    </lineage>
</organism>
<dbReference type="Proteomes" id="UP000606193">
    <property type="component" value="Unassembled WGS sequence"/>
</dbReference>
<dbReference type="InterPro" id="IPR032710">
    <property type="entry name" value="NTF2-like_dom_sf"/>
</dbReference>
<reference evidence="2 3" key="1">
    <citation type="submission" date="2020-08" db="EMBL/GenBank/DDBJ databases">
        <title>Genome public.</title>
        <authorList>
            <person name="Liu C."/>
            <person name="Sun Q."/>
        </authorList>
    </citation>
    <scope>NUCLEOTIDE SEQUENCE [LARGE SCALE GENOMIC DNA]</scope>
    <source>
        <strain evidence="2 3">NSJ-37</strain>
    </source>
</reference>
<dbReference type="SUPFAM" id="SSF54427">
    <property type="entry name" value="NTF2-like"/>
    <property type="match status" value="1"/>
</dbReference>
<evidence type="ECO:0000313" key="3">
    <source>
        <dbReference type="Proteomes" id="UP000606193"/>
    </source>
</evidence>